<sequence>MTMRGSCLCGSVTVTLPRDEKGVNVCHCAMCRKWCSGPWMALQVPDAEISGDTLKVFKSSGFAERGFCEACGSNIFHRPQLGPELAVSAGLFGEEGLELASEIFSDRKPDFYDMTPAPIRKSSIRMALEWIPKLAWRVFAKK</sequence>
<accession>A0A1I5PU36</accession>
<comment type="similarity">
    <text evidence="1">Belongs to the Gfa family.</text>
</comment>
<dbReference type="InterPro" id="IPR011057">
    <property type="entry name" value="Mss4-like_sf"/>
</dbReference>
<dbReference type="PANTHER" id="PTHR33337">
    <property type="entry name" value="GFA DOMAIN-CONTAINING PROTEIN"/>
    <property type="match status" value="1"/>
</dbReference>
<proteinExistence type="inferred from homology"/>
<dbReference type="SUPFAM" id="SSF51316">
    <property type="entry name" value="Mss4-like"/>
    <property type="match status" value="1"/>
</dbReference>
<protein>
    <submittedName>
        <fullName evidence="6">Uncharacterized conserved protein</fullName>
    </submittedName>
</protein>
<keyword evidence="2" id="KW-0479">Metal-binding</keyword>
<feature type="domain" description="CENP-V/GFA" evidence="5">
    <location>
        <begin position="3"/>
        <end position="113"/>
    </location>
</feature>
<reference evidence="7" key="1">
    <citation type="submission" date="2016-10" db="EMBL/GenBank/DDBJ databases">
        <authorList>
            <person name="Varghese N."/>
            <person name="Submissions S."/>
        </authorList>
    </citation>
    <scope>NUCLEOTIDE SEQUENCE [LARGE SCALE GENOMIC DNA]</scope>
    <source>
        <strain evidence="7">CGMCC 1.7715</strain>
    </source>
</reference>
<dbReference type="AlphaFoldDB" id="A0A1I5PU36"/>
<dbReference type="PANTHER" id="PTHR33337:SF40">
    <property type="entry name" value="CENP-V_GFA DOMAIN-CONTAINING PROTEIN-RELATED"/>
    <property type="match status" value="1"/>
</dbReference>
<dbReference type="GO" id="GO:0016846">
    <property type="term" value="F:carbon-sulfur lyase activity"/>
    <property type="evidence" value="ECO:0007669"/>
    <property type="project" value="InterPro"/>
</dbReference>
<evidence type="ECO:0000313" key="6">
    <source>
        <dbReference type="EMBL" id="SFP37618.1"/>
    </source>
</evidence>
<evidence type="ECO:0000256" key="1">
    <source>
        <dbReference type="ARBA" id="ARBA00005495"/>
    </source>
</evidence>
<keyword evidence="4" id="KW-0456">Lyase</keyword>
<dbReference type="OrthoDB" id="7186766at2"/>
<dbReference type="GO" id="GO:0046872">
    <property type="term" value="F:metal ion binding"/>
    <property type="evidence" value="ECO:0007669"/>
    <property type="project" value="UniProtKB-KW"/>
</dbReference>
<name>A0A1I5PU36_9SPHN</name>
<keyword evidence="7" id="KW-1185">Reference proteome</keyword>
<evidence type="ECO:0000256" key="3">
    <source>
        <dbReference type="ARBA" id="ARBA00022833"/>
    </source>
</evidence>
<dbReference type="EMBL" id="FOWZ01000004">
    <property type="protein sequence ID" value="SFP37618.1"/>
    <property type="molecule type" value="Genomic_DNA"/>
</dbReference>
<evidence type="ECO:0000256" key="4">
    <source>
        <dbReference type="ARBA" id="ARBA00023239"/>
    </source>
</evidence>
<evidence type="ECO:0000259" key="5">
    <source>
        <dbReference type="PROSITE" id="PS51891"/>
    </source>
</evidence>
<dbReference type="RefSeq" id="WP_090482650.1">
    <property type="nucleotide sequence ID" value="NZ_FOWZ01000004.1"/>
</dbReference>
<dbReference type="Gene3D" id="3.90.1590.10">
    <property type="entry name" value="glutathione-dependent formaldehyde- activating enzyme (gfa)"/>
    <property type="match status" value="1"/>
</dbReference>
<dbReference type="InterPro" id="IPR006913">
    <property type="entry name" value="CENP-V/GFA"/>
</dbReference>
<organism evidence="6 7">
    <name type="scientific">Qipengyuania nanhaisediminis</name>
    <dbReference type="NCBI Taxonomy" id="604088"/>
    <lineage>
        <taxon>Bacteria</taxon>
        <taxon>Pseudomonadati</taxon>
        <taxon>Pseudomonadota</taxon>
        <taxon>Alphaproteobacteria</taxon>
        <taxon>Sphingomonadales</taxon>
        <taxon>Erythrobacteraceae</taxon>
        <taxon>Qipengyuania</taxon>
    </lineage>
</organism>
<gene>
    <name evidence="6" type="ORF">SAMN04488060_2644</name>
</gene>
<evidence type="ECO:0000313" key="7">
    <source>
        <dbReference type="Proteomes" id="UP000199331"/>
    </source>
</evidence>
<dbReference type="PROSITE" id="PS51891">
    <property type="entry name" value="CENP_V_GFA"/>
    <property type="match status" value="1"/>
</dbReference>
<evidence type="ECO:0000256" key="2">
    <source>
        <dbReference type="ARBA" id="ARBA00022723"/>
    </source>
</evidence>
<dbReference type="Pfam" id="PF04828">
    <property type="entry name" value="GFA"/>
    <property type="match status" value="1"/>
</dbReference>
<keyword evidence="3" id="KW-0862">Zinc</keyword>
<dbReference type="STRING" id="604088.SAMN04488060_2644"/>
<dbReference type="Proteomes" id="UP000199331">
    <property type="component" value="Unassembled WGS sequence"/>
</dbReference>